<proteinExistence type="predicted"/>
<dbReference type="PROSITE" id="PS51677">
    <property type="entry name" value="NODB"/>
    <property type="match status" value="1"/>
</dbReference>
<dbReference type="GO" id="GO:0016020">
    <property type="term" value="C:membrane"/>
    <property type="evidence" value="ECO:0007669"/>
    <property type="project" value="TreeGrafter"/>
</dbReference>
<keyword evidence="1" id="KW-0472">Membrane</keyword>
<evidence type="ECO:0000259" key="2">
    <source>
        <dbReference type="PROSITE" id="PS51677"/>
    </source>
</evidence>
<dbReference type="AlphaFoldDB" id="A0A6M0QC82"/>
<dbReference type="SUPFAM" id="SSF88713">
    <property type="entry name" value="Glycoside hydrolase/deacetylase"/>
    <property type="match status" value="1"/>
</dbReference>
<protein>
    <submittedName>
        <fullName evidence="3">Polysaccharide deacetylase family sporulation protein PdaB</fullName>
    </submittedName>
</protein>
<dbReference type="PANTHER" id="PTHR10587">
    <property type="entry name" value="GLYCOSYL TRANSFERASE-RELATED"/>
    <property type="match status" value="1"/>
</dbReference>
<feature type="transmembrane region" description="Helical" evidence="1">
    <location>
        <begin position="12"/>
        <end position="31"/>
    </location>
</feature>
<dbReference type="GO" id="GO:0005975">
    <property type="term" value="P:carbohydrate metabolic process"/>
    <property type="evidence" value="ECO:0007669"/>
    <property type="project" value="InterPro"/>
</dbReference>
<keyword evidence="1" id="KW-1133">Transmembrane helix</keyword>
<gene>
    <name evidence="3" type="primary">pdaB</name>
    <name evidence="3" type="ORF">G4D63_19920</name>
</gene>
<dbReference type="RefSeq" id="WP_163181842.1">
    <property type="nucleotide sequence ID" value="NZ_JAAIWM010000012.1"/>
</dbReference>
<dbReference type="Proteomes" id="UP000481043">
    <property type="component" value="Unassembled WGS sequence"/>
</dbReference>
<keyword evidence="1" id="KW-0812">Transmembrane</keyword>
<dbReference type="NCBIfam" id="TIGR02764">
    <property type="entry name" value="spore_ybaN_pdaB"/>
    <property type="match status" value="1"/>
</dbReference>
<accession>A0A6M0QC82</accession>
<dbReference type="Pfam" id="PF01522">
    <property type="entry name" value="Polysacc_deac_1"/>
    <property type="match status" value="1"/>
</dbReference>
<comment type="caution">
    <text evidence="3">The sequence shown here is derived from an EMBL/GenBank/DDBJ whole genome shotgun (WGS) entry which is preliminary data.</text>
</comment>
<feature type="domain" description="NodB homology" evidence="2">
    <location>
        <begin position="57"/>
        <end position="236"/>
    </location>
</feature>
<dbReference type="PANTHER" id="PTHR10587:SF128">
    <property type="entry name" value="POLYSACCHARIDE DEACETYLASE PDAB-RELATED"/>
    <property type="match status" value="1"/>
</dbReference>
<dbReference type="Gene3D" id="3.20.20.370">
    <property type="entry name" value="Glycoside hydrolase/deacetylase"/>
    <property type="match status" value="1"/>
</dbReference>
<dbReference type="InterPro" id="IPR002509">
    <property type="entry name" value="NODB_dom"/>
</dbReference>
<dbReference type="InterPro" id="IPR014132">
    <property type="entry name" value="PdaB-like"/>
</dbReference>
<dbReference type="InterPro" id="IPR011330">
    <property type="entry name" value="Glyco_hydro/deAcase_b/a-brl"/>
</dbReference>
<dbReference type="GO" id="GO:0016810">
    <property type="term" value="F:hydrolase activity, acting on carbon-nitrogen (but not peptide) bonds"/>
    <property type="evidence" value="ECO:0007669"/>
    <property type="project" value="InterPro"/>
</dbReference>
<dbReference type="EMBL" id="JAAIWM010000012">
    <property type="protein sequence ID" value="NEY73972.1"/>
    <property type="molecule type" value="Genomic_DNA"/>
</dbReference>
<sequence length="253" mass="28341">MNFFFILNGKKIKHSLIIVIAAFFTAGLLFIEGSFNEPVFSTKDGPKAIYKGEGKDKKVALTFDISWGDERAIPILDSLKTHNIKGSTFFLSASWAETHPDIVKRILEDGHEIGSMGYQWKSYTSMDEQKIKRDILQAEEVFKTLGVKEVNLLRPPSGNFDEKVLKVAENTGYTVVHWSVNSQDWTNPGTDVILKNLKEMKAGDIILLHASDSAKQTEKAIPEIAKLLSQKGFKNYSISELISNTDAKTKELD</sequence>
<evidence type="ECO:0000313" key="3">
    <source>
        <dbReference type="EMBL" id="NEY73972.1"/>
    </source>
</evidence>
<organism evidence="3 4">
    <name type="scientific">Bacillus mesophilus</name>
    <dbReference type="NCBI Taxonomy" id="1808955"/>
    <lineage>
        <taxon>Bacteria</taxon>
        <taxon>Bacillati</taxon>
        <taxon>Bacillota</taxon>
        <taxon>Bacilli</taxon>
        <taxon>Bacillales</taxon>
        <taxon>Bacillaceae</taxon>
        <taxon>Bacillus</taxon>
    </lineage>
</organism>
<dbReference type="InterPro" id="IPR050248">
    <property type="entry name" value="Polysacc_deacetylase_ArnD"/>
</dbReference>
<evidence type="ECO:0000313" key="4">
    <source>
        <dbReference type="Proteomes" id="UP000481043"/>
    </source>
</evidence>
<evidence type="ECO:0000256" key="1">
    <source>
        <dbReference type="SAM" id="Phobius"/>
    </source>
</evidence>
<name>A0A6M0QC82_9BACI</name>
<reference evidence="3 4" key="1">
    <citation type="submission" date="2020-02" db="EMBL/GenBank/DDBJ databases">
        <title>Bacillus aquiflavi sp. nov., isolated from yellow water of strong flavor Chinese baijiu in Yibin region of China.</title>
        <authorList>
            <person name="Xie J."/>
        </authorList>
    </citation>
    <scope>NUCLEOTIDE SEQUENCE [LARGE SCALE GENOMIC DNA]</scope>
    <source>
        <strain evidence="3 4">SA4</strain>
    </source>
</reference>
<keyword evidence="4" id="KW-1185">Reference proteome</keyword>